<dbReference type="GO" id="GO:0009637">
    <property type="term" value="P:response to blue light"/>
    <property type="evidence" value="ECO:0007669"/>
    <property type="project" value="UniProtKB-ARBA"/>
</dbReference>
<dbReference type="Pfam" id="PF00551">
    <property type="entry name" value="Formyl_trans_N"/>
    <property type="match status" value="1"/>
</dbReference>
<organism evidence="22">
    <name type="scientific">Tanacetum cinerariifolium</name>
    <name type="common">Dalmatian daisy</name>
    <name type="synonym">Chrysanthemum cinerariifolium</name>
    <dbReference type="NCBI Taxonomy" id="118510"/>
    <lineage>
        <taxon>Eukaryota</taxon>
        <taxon>Viridiplantae</taxon>
        <taxon>Streptophyta</taxon>
        <taxon>Embryophyta</taxon>
        <taxon>Tracheophyta</taxon>
        <taxon>Spermatophyta</taxon>
        <taxon>Magnoliopsida</taxon>
        <taxon>eudicotyledons</taxon>
        <taxon>Gunneridae</taxon>
        <taxon>Pentapetalae</taxon>
        <taxon>asterids</taxon>
        <taxon>campanulids</taxon>
        <taxon>Asterales</taxon>
        <taxon>Asteraceae</taxon>
        <taxon>Asteroideae</taxon>
        <taxon>Anthemideae</taxon>
        <taxon>Anthemidinae</taxon>
        <taxon>Tanacetum</taxon>
    </lineage>
</organism>
<keyword evidence="6" id="KW-0716">Sensory transduction</keyword>
<feature type="compositionally biased region" description="Low complexity" evidence="15">
    <location>
        <begin position="4145"/>
        <end position="4161"/>
    </location>
</feature>
<keyword evidence="16" id="KW-0472">Membrane</keyword>
<dbReference type="InterPro" id="IPR005467">
    <property type="entry name" value="His_kinase_dom"/>
</dbReference>
<protein>
    <recommendedName>
        <fullName evidence="2">histidine kinase</fullName>
        <ecNumber evidence="2">2.7.13.3</ecNumber>
    </recommendedName>
</protein>
<dbReference type="PRINTS" id="PR01575">
    <property type="entry name" value="FFH4HYDRLASE"/>
</dbReference>
<dbReference type="InterPro" id="IPR000847">
    <property type="entry name" value="LysR_HTH_N"/>
</dbReference>
<dbReference type="NCBIfam" id="NF004684">
    <property type="entry name" value="PRK06027.1"/>
    <property type="match status" value="1"/>
</dbReference>
<feature type="compositionally biased region" description="Polar residues" evidence="15">
    <location>
        <begin position="4065"/>
        <end position="4074"/>
    </location>
</feature>
<dbReference type="GO" id="GO:0008864">
    <property type="term" value="F:formyltetrahydrofolate deformylase activity"/>
    <property type="evidence" value="ECO:0007669"/>
    <property type="project" value="InterPro"/>
</dbReference>
<dbReference type="NCBIfam" id="TIGR00229">
    <property type="entry name" value="sensory_box"/>
    <property type="match status" value="2"/>
</dbReference>
<dbReference type="InterPro" id="IPR010384">
    <property type="entry name" value="MtfA_fam"/>
</dbReference>
<feature type="region of interest" description="Disordered" evidence="15">
    <location>
        <begin position="4679"/>
        <end position="4717"/>
    </location>
</feature>
<dbReference type="Gene3D" id="3.40.50.170">
    <property type="entry name" value="Formyl transferase, N-terminal domain"/>
    <property type="match status" value="1"/>
</dbReference>
<dbReference type="SUPFAM" id="SSF102405">
    <property type="entry name" value="MCP/YpsA-like"/>
    <property type="match status" value="1"/>
</dbReference>
<feature type="region of interest" description="Disordered" evidence="15">
    <location>
        <begin position="5654"/>
        <end position="5687"/>
    </location>
</feature>
<feature type="region of interest" description="Disordered" evidence="15">
    <location>
        <begin position="3527"/>
        <end position="3561"/>
    </location>
</feature>
<dbReference type="Pfam" id="PF03641">
    <property type="entry name" value="Lysine_decarbox"/>
    <property type="match status" value="1"/>
</dbReference>
<dbReference type="InterPro" id="IPR044074">
    <property type="entry name" value="PurU_ACT"/>
</dbReference>
<dbReference type="InterPro" id="IPR036390">
    <property type="entry name" value="WH_DNA-bd_sf"/>
</dbReference>
<dbReference type="GO" id="GO:0003700">
    <property type="term" value="F:DNA-binding transcription factor activity"/>
    <property type="evidence" value="ECO:0007669"/>
    <property type="project" value="InterPro"/>
</dbReference>
<dbReference type="InterPro" id="IPR002376">
    <property type="entry name" value="Formyl_transf_N"/>
</dbReference>
<feature type="compositionally biased region" description="Basic residues" evidence="15">
    <location>
        <begin position="4327"/>
        <end position="4346"/>
    </location>
</feature>
<dbReference type="InterPro" id="IPR004606">
    <property type="entry name" value="Mop_domain"/>
</dbReference>
<feature type="region of interest" description="Disordered" evidence="15">
    <location>
        <begin position="1052"/>
        <end position="1081"/>
    </location>
</feature>
<feature type="region of interest" description="Disordered" evidence="15">
    <location>
        <begin position="498"/>
        <end position="518"/>
    </location>
</feature>
<evidence type="ECO:0000256" key="4">
    <source>
        <dbReference type="ARBA" id="ARBA00022543"/>
    </source>
</evidence>
<feature type="domain" description="PAS" evidence="19">
    <location>
        <begin position="2622"/>
        <end position="2668"/>
    </location>
</feature>
<feature type="compositionally biased region" description="Basic and acidic residues" evidence="15">
    <location>
        <begin position="4897"/>
        <end position="4907"/>
    </location>
</feature>
<dbReference type="InterPro" id="IPR000700">
    <property type="entry name" value="PAS-assoc_C"/>
</dbReference>
<keyword evidence="14" id="KW-0597">Phosphoprotein</keyword>
<dbReference type="InterPro" id="IPR013767">
    <property type="entry name" value="PAS_fold"/>
</dbReference>
<dbReference type="InterPro" id="IPR011006">
    <property type="entry name" value="CheY-like_superfamily"/>
</dbReference>
<feature type="domain" description="PAS" evidence="19">
    <location>
        <begin position="2744"/>
        <end position="2796"/>
    </location>
</feature>
<evidence type="ECO:0000256" key="6">
    <source>
        <dbReference type="ARBA" id="ARBA00022606"/>
    </source>
</evidence>
<dbReference type="SUPFAM" id="SSF47384">
    <property type="entry name" value="Homodimeric domain of signal transducing histidine kinase"/>
    <property type="match status" value="1"/>
</dbReference>
<dbReference type="Pfam" id="PF00989">
    <property type="entry name" value="PAS"/>
    <property type="match status" value="1"/>
</dbReference>
<feature type="modified residue" description="4-aspartylphosphate" evidence="14">
    <location>
        <position position="3136"/>
    </location>
</feature>
<dbReference type="NCBIfam" id="TIGR00638">
    <property type="entry name" value="Mop"/>
    <property type="match status" value="1"/>
</dbReference>
<evidence type="ECO:0000256" key="14">
    <source>
        <dbReference type="PROSITE-ProRule" id="PRU00169"/>
    </source>
</evidence>
<dbReference type="InterPro" id="IPR035965">
    <property type="entry name" value="PAS-like_dom_sf"/>
</dbReference>
<evidence type="ECO:0000256" key="12">
    <source>
        <dbReference type="ARBA" id="ARBA00022991"/>
    </source>
</evidence>
<dbReference type="SMART" id="SM00448">
    <property type="entry name" value="REC"/>
    <property type="match status" value="2"/>
</dbReference>
<evidence type="ECO:0000313" key="22">
    <source>
        <dbReference type="EMBL" id="GEU28437.1"/>
    </source>
</evidence>
<feature type="transmembrane region" description="Helical" evidence="16">
    <location>
        <begin position="2329"/>
        <end position="2351"/>
    </location>
</feature>
<feature type="compositionally biased region" description="Gly residues" evidence="15">
    <location>
        <begin position="3528"/>
        <end position="3542"/>
    </location>
</feature>
<feature type="compositionally biased region" description="Basic residues" evidence="15">
    <location>
        <begin position="6383"/>
        <end position="6399"/>
    </location>
</feature>
<feature type="compositionally biased region" description="Low complexity" evidence="15">
    <location>
        <begin position="2103"/>
        <end position="2120"/>
    </location>
</feature>
<dbReference type="InterPro" id="IPR042252">
    <property type="entry name" value="MtfA_N"/>
</dbReference>
<dbReference type="Pfam" id="PF13426">
    <property type="entry name" value="PAS_9"/>
    <property type="match status" value="1"/>
</dbReference>
<dbReference type="InterPro" id="IPR036097">
    <property type="entry name" value="HisK_dim/P_sf"/>
</dbReference>
<dbReference type="Pfam" id="PF03459">
    <property type="entry name" value="TOBE"/>
    <property type="match status" value="2"/>
</dbReference>
<dbReference type="Pfam" id="PF00512">
    <property type="entry name" value="HisKA"/>
    <property type="match status" value="1"/>
</dbReference>
<feature type="compositionally biased region" description="Basic residues" evidence="15">
    <location>
        <begin position="1696"/>
        <end position="1709"/>
    </location>
</feature>
<feature type="compositionally biased region" description="Gly residues" evidence="15">
    <location>
        <begin position="7012"/>
        <end position="7024"/>
    </location>
</feature>
<feature type="domain" description="Response regulatory" evidence="18">
    <location>
        <begin position="3217"/>
        <end position="3277"/>
    </location>
</feature>
<dbReference type="InterPro" id="IPR036890">
    <property type="entry name" value="HATPase_C_sf"/>
</dbReference>
<sequence>MKASLEMQSTTSKLLERPVPLDRKPALSMASIERVRSTSATLRRIENMQKLIAELSMHEMLADEIAWFLKFSPSGARKYIRDLREAGVIELARYVEGTATYLGKAVYQLTPDPERVAAFLAAIVQPKREGAPPRKERPGLREQAMAGSGRHFHILADDTHYAIRVNRGPPSKNSTDARDMEALIWIGLTLLAIALPLLYPRWRLRRLLARPLAPDAQAILQRNIPVYGRMAPELQQQLQRLVVQFLHQKKFVGCEGLQMTDEIAVTIAGQASLLLLNRHTKVYPALHTILVYPTEFVARRAEVGPGGVVTPGRQSMLGESWDDGRVVLSWDDVQRGAGDWTDGHNVVLHEFAHQLDSESGRANGAPYLGNPASYREWSEILQRNYDSLRMRAMYRQETVMDPYGATNPAEFFAVATETFYEKPYQMAEHHGELFGEFLKYYRVDPRQWMENSMSHIIAGHFQLQDDIAAARSALLAAGFAAEDISAFYVNPQGQHDVHALGGDHDKSPGAKESDEGVVQGGGAGAVAGAVAGSAAIPVAGPLGPVVGALVGAHIGSLFSLSKMKDAGEPEDDRDGAENTVPPRKSGMLIAVAVADAAREQQALDVLRGLGASQLERAEGTIAAGDWRDFDPTSRPGEAAMTHAWVVLTRPDGRDVQAPSEAQMAAVLADLYNGTVASADGEPGSAVLRFGYDDGLMYEVEVSSGGAVRFAEWSDRDCELALADPRVMTALPQDHALQLWRMLALRQPFGRAAGHRCRQRQQLARQRDQILDALDPGDFLFGLRSDSEQLLLQTAQAGSCQLGRVQRPAYAGAGRAAAAHARRRRWRTGCRPVLRYGLNHSWRLLVTAWEACRPAPGAVARWRPGSCAPACGADRSAGIRLAFPVRATGSAHRASGHGGCRGRRGHGVQQLLHRLAGVAQQLIDGALLRRRRDRPRDQPAQAGEGIDVAVFDAGIGPGLDAAAHRLDGLAQVVPIVAGQRAQRLHIRLHHVVDFKEVGAGLLARGVQCALACVCRRRQERLLALVSAAVALGQFMVGIELGGVGGKGAHLRHARRAAGATAQREQDGQQAGQQRGIEGTTAPAEPGAGVAGRMIFASEPAIVADFIEQREQVAVINFARARFVTARAVGHLQVADQRQVGADGIAQFAFHALHVIDVVLQEQVGAACIGNDVQRLPAAGEEVAGHVEMVDRLDQQVDAVRGEQGSRMAQVVQVRGAGRLVCQARRHLAGHAVHAGDAQCLRIGERDRHAGPELRNPRRIAGHAAVARIPVAAGQIEQDQRQPVLPQLRGDLRGRKRVWKQEFHGLEAGVARGAKAVEEGQVGKQHRQLDRLRACVQVRLETGDHFTRQGLLDQLFDVLEHVVFVHAHQRYGFAGGAGAAGTADPVHIVFRHVRQVVVDHVRQLVDVDAARGDVGGNQHLQRAVLEFAQRAGTGRLALVAVDGHGVDAVAAQFFHQVVGAMLGAGEHQHLGPLVGPDQVRQHRVFLVAVDRVDFLRDHFHGRIATGDFDGGGIVQQAVGQGLDLVREGGREQQILALRRQHGQHFFDVADKAHVKHAVGFVQDQDFNLAQVHGALLHVVQQAARGGDQDVHAMLELLDLRVDAHAAEDHGRVQFGVLAVDAHAFLDLGRQFAGRGQDQGADRARRGVAGLCLAGRARRQQLQQRQRETGGLAGAGLGACQQVAAVQDGRNGLGLDRRRGGRSACRPRRGASRRQSGLSRERKAPLFCNKFYVTETSARLYAKSRQASGKRGQQTDHLAEDFRAGGNDVALVQVVGFAAELAHDAARFGDHQCAGSDVPRFQAFFVEAIQAARGDISQVQRSAAGTAHAVAAFGHDAVHFQVFVERLGIAGLVAGRQQGIRDTVELGDADTFFVQVRAGALGGGEQVVAHGVVDHALGDHAALGQRDRDAVLGEAVHEVGGAIERVDDPAVFSLVVVVLRRTGLFSQKCVVGISFGQHFNDRLLGGLVDVGDEILVVFFRHDHAVEVERRAVDDGGGAASGFDRRVEHWVHESFSVKRTLTPTGDGLRRRRASPRRQYRGRRPGHENHGVQRPGAGQPAFPRCRARPRGRGVCQRRPGHPGRRARGGQHGRGAGRHQLRRSRQRAPARVLAAGAHAAPAGDAPGDARRRPAGAARGCHFRQRTFWSAQRAGRAMQCPDQHPRQSRLFVAQPVAGGAGAGLRMPDGRAGRRAGRPQRAAAGRRRQRDRFSGRTRQPGADRRHVPAPGKCAGRHRLPGRRQSAQADAALEAPVCPCPAGKRGSQHPARDCTADDGRAQVNPGAAPACYPPAPRQSDGAPSMIRRWLIVLLVIEAFAALAIGAGVSAWLPPAWPAPLRATAALAAGVAAVLLIRMLIAANNFRLSWRARSVPDAVHALNPVTAARLFLHEFGSTLLTSSWTMLHPLGLQLPPQARGLPVLLLHGYSCNSGYWQPMSKHLHAAGIAHYGIDLEPPGASIDAFAPQVHAAVERLCAATGSARVIVLAHSMGGLVARAYLRRHGAARIARVITLGTPHHGTALASFGPGSNARQMRRGSAWLATLAADEAANKTANEAELQRTLFSSIYSVHDNIVAPQDSSDLPGARNLVFGAIGHVALGRHPDIVRCALAEIRAAQQCDPAVTDFGTLILEHTPDAVILTRLDGEVVFWTNGAHAVFGYTSEEAVGRLLADLIELPATLQGEAGEAGIVLRQTLVTGAASYESLRHAKDGTLVFIDSSSKLVRDAHGEPEYILWSKKDVTGLRVLRDAKLAEARFHGILDSMPDAIVVANGTGRIVLANRQAETLFGYGAGALRGMELEVLMPARFRGMHRAYRSGYGAQPSVRPMGDGRELFGLRSDGAEFPVEISLGPVATEEGTLVISAIRDIGERKQAELALQEKNIELAKANEAKDRFLGGMSHELRTPLNAIIGFTGTMLMKLPGPINVEQTKQLRMVQSSARHLLSLINDLLDLTRIETGKVELDLVPVACRPLIDEVLALLEPQARSKALAFDFAAGPQAPPVRTDRRALQQILMNLVGNAIRFTDSGIVRVRLDTATVSSRDCVTISIGETADGAAPMRAVSQLDVSAMQQFEGAGLSLHLSQKLAALLHGEILFDSEYGDNATNMELMVYLLRAFGYTPLSAADGEAGVEAARRERPDLIICDVHLPKLDGYGVVAALKADPDTRGIPALAVTALAMVGDRERLLEAGFDSYIGKPIEPDAFVKQIESFLTGEMSTPPKNDMATILIVDDHVLNREFLMTLLGYGGYRLIEAANGAEGLKMALSDKPDLVISDILMPNMDGYDAGRGAIVRRALGAAQAVRPGRDPAHGAGSVGPGADADGAARRRAAVRCNVRPAAGKAPARHRPPGGRVPRRAGVQQPADLAPGGRTRHGGVGQRRPVADDATPVELAIEPAGGQPAPDRADRAGHRAGRRARSARAAGNRLPRGAEYLRVQVCVHRRARCRRRVAGVLRQLRRRPGRRLRKPAAVRRDQAQSRAADAGHECPHPPRRRPAPVPAGDGCHGRRHLPGGPRGHVFCRRQRHRLPHARFRARGVFAGGPEQGGGRGLGQAGRAVRKTAVGRPERRHDGTAAAMPRRFAAGRRSATAHAALGRQLDPGGGRARHHRAQGSRAAPAQAGPLRYADRPAQPQPVQRLAHALAAPGGRAPLVAGRAVPRRSRGDGHGQYRHCRVPGRWRRSRHPDPVCRHGHVPRQGSGPRCLPFLHRRDERAIDGAPGTGKRVAARHRQPGIRAALPAQGQYRQRPHQRRRSADPLAAARPRHGVAGAVHSAAGRDGPDRARGQLGDPRGLPQDRPLAPHQRRRRAPVGERVGHPVLRGRPRRRGAARHQGARYFARAAGAGADGKLAHVQRRRNHYRAAEPEGAGDQDFHRRFRHRLLVAGVPETLPDRQAQDRHRVRARSDQQPGRRGHRAGDHQHGAQPQARRDCRGRGKRCAAGILAPPRLRRDAGLLFQPAPARAGLRSHAARGPHAAGAGRRTARRAADPADRGRRRLHARRADRLPVAGRLPHPHRADGRRGLRHPGQAPGAGDPVRPVHAVDERHRVHGAREKPVPGHVPHHAMRASVLCLQEISPRPTSHATKSTPPDPRAHPGAIATPVQRVRRTQYHHHVRGRDRAHPHRAQGPPLQHRRRVGVPALDVRADLALPLFLPRPQRPAVAQPQARAALQADPRPQDQGGQAAVRRLAHRRLDGSVGRGHRRHGHQHGRGGHVLAVVRIRAQPAQVQRAAVDGRCAGARLLPGAVADRPVPAQRDQLAVPEAVRGLSEKAQVTEILWCGPLSRIPTLRSATRRTACARPGRCCTAATWSRFPRILRCAGAGTGREGAPQPGNHGAPGARPRRRPRGAGRLSHRNHRQGGRHDRRPDLRREKGRGLPPVRNGAAAQSRFGHRAPGIRPRLAHARRQAQGGRGHGHDRTRRQHHGARRGGAPRRRGSPSRTQRGTSAVKTICVYCGANAGISERYADQARALGRAMVEQNLALVYGGGNVGLMGIIADEVLRVGGEVTGVIPTALVEREVGHTGLTRQFIVKDMHERKAMMATLSDGFIAMPGGMGTLEELFEMLTWSQLGIHAKPIGLLNVDGFYDGLIDFIAHARAQGFIPPHPDPGRRQRRRRLSVHRHRPGAGGARLCRHAGGDRQFPGPRGTGRVAVRFRPAPGGTGRWRQRSRPVAPGPRFCHDLEAHGAAPAVRLRGAAGAGGGGAHHRRGQHAGPDRPPAAGNPRRAAGDGAPGAVVPVFQRRHRRGVRVARVVCRAAGGLAAPRGVHRFSAHAGVRRWPPRSCLAAFYRCGCRADCRHARLGHGARPRFHCAGAGGRCGAWRASDRGHAVPRPVAGKFIGSGALRAVRAVRRVEPAGGSLRPPRRHRHQRDRAGGRQAAADRAVRVRPARQCRPSHAAGRGRHGAARCGARSMDKRAGDRAGRSGRGQGQRHVGHRDGGGTSCCGKNCRPAGDAGVGADSGPELACARIEPGQVEPQVELVLVVVRLHSQRVVDHMDLAVVCHFVDRLGVAQVLFAQFLHVVVQRLVGAHVVRFAVALEQDLAQLVLGKQLRHLLLGLLGVGAQVLQGGHGLGQKEIRGVNVSHASDVCWQASFGVRYIMEYMTTLERAMTMRKTHTMLALVLAAIATTASMAASAADITVSAAASLTNAFKEIGAAYEKDHPGDKVLFNFAASDPLVQQIGKGAPVDVFASADQDAMDKADGLKLLAPGSRKNFVSNTLVLITPASSKLAIRGAGDLQQAAVTRVTLGNPASVPVGRYTRNALEQAKLWTAIEPKAIYGTSVRQSLDYVARGEVDAGFVYATDAAVMKDKVHVVTTIATTTPVTYPIALIAKGPQVEAGGKFVDYFDDRTGVDCAAPVAQGGLLGHRAGAGVRHGVRLSAGARPLCGGHRGGRGGVSAGAQGRAGGVRDRRFTAGAGGQGAGGVVVRRVPAGDAAAGLARRAGRHAAGVCAVDGRVRRHADGGRQHPRQNPDPVHCRVRSRAGRPGRQRQCAGDHHVGRVHHRAGGRQQADAVSPAARMTMQIKPARGDLRCVRRRQEPAVKSGGGFDDTGPRRHRAGRALPVRPCGRRGHRAAAAAGGVPVPGLRAVPAPECAPEYRVRPAARLAQSAGARGRRNGALLARSIRARSGGAAVAAPAVGRPAAAGGAGARAGAAAGRAAARRAVCRARSGPARAHARRAGRSAAAAGHSDDHDHPRSRGRARVWRARAAHGAGTSRGACNMKPAMQLQGDVWMTIDGQKLGGQDRVELLAAIAQHGSITAAAKAVGISYKGAWDAIEAMNNLAGEPLLARAAGGKGGGGTRLTQRGVQLVENFRKIEAAHRQFVAHLSDQSHALANDFLMIQRMKMKTSARNQFSGTVVELKEGAINDEITLEVVGGQRIVGTITRDSRESLGLALGAEAFALVKASSVIVVTDLGGARLSARNQLAGTITRVLPGAVNTEVSIELPGGGVIAAIVTRESGETLGLAEGGAAMAVFKAGGTRGRLPAFSPLAADGRHVLAVAADRFAAFLPGAPGFLGIEFVRRAFLVRGLSALAGDAALGGFVHGGETAFGRAFGLGRCAVWRIAMWCTAPRALLCMIRGARLMKVPRQKPFVWRFPQRGIVHRVSGFLADHGCNIIDSAQFGDSASQLFFMRVHFALEEGGVEDALLRADFAVLAAAMQLDWELRDAHYKPRVMLMVSKIGHCLNDLLFRYKSGLLPVEIPAIVSNHMDFYQLAASYNIPFHHLPLAAGAPNEAKLAQEARVQELMHHHQIDLVVLARYMQILSPGMCAALKGKAINIHHSFLPSFKGAKPYAQAHHRGVKLIGATAHFVTGDLDEGPIIEQDVERVDHAMDAEMLSAIGRDRTPDGTQSNNLQSRIIDCGHGPQLLRHPRADAGQAPVRDRRAGDGAPAGVCHPRQRVAHVHQGPVRRRGTGPVAKRPDRRHRAVDQRGPARRKDHAQGERPFRAGGGVQLRGHQQHLVERHGQQGRTLQEPDRDRPAVGRYRTTGIDGPAHHATAMHDSGRPDLDHRRRQHHRVHPRNAQGSALIRHSRHAADALYKQLFAHPEILRELLTGFLPAEWAAELDVGAFERVNASYASEHGKARHDDMVWRVNVGGEWVYIYILLEFQSRSDHWMALRMQVYIGLLYQDLIRQRCLTPGRKLPPVIPVVLYSGRRPWRAATDLSDLTIPPPEGLEAFQPRQKYLLVEQRLNQAVDHRSNMVAIVFQLLGSQSDRDMRAALKLFTARVNAADMQPARASLMRWLQSTLQLEFSELDVDTEEKMGILFDQKFKRYEDLLEYEAIERGRKKGREEGLMEGLKMALQDILKLSGASGGGQRRCTEAFHGAGTDHRFAQPGIAVVADIARTGQVHRQRLCGPHRYFARAADAHGGVARGQFVCMDFAGAADRHLQALGLAAGFQAAAAPQCHGHRLGRQLARHQRTGTAHVQLQAFGFQRAVFHDRLQQRLQVVVGFHRHAFGVADADLDVAADAAGQRVEVSERAVLLGDLAIALHPFAAPADGTGMDDAGRGGHCEQAGGKQEGAQGAAGGDGVHGVLR</sequence>
<evidence type="ECO:0000259" key="20">
    <source>
        <dbReference type="PROSITE" id="PS50113"/>
    </source>
</evidence>
<dbReference type="Gene3D" id="3.30.450.20">
    <property type="entry name" value="PAS domain"/>
    <property type="match status" value="2"/>
</dbReference>
<feature type="compositionally biased region" description="Basic residues" evidence="15">
    <location>
        <begin position="4091"/>
        <end position="4111"/>
    </location>
</feature>
<keyword evidence="10" id="KW-0418">Kinase</keyword>
<dbReference type="InterPro" id="IPR008995">
    <property type="entry name" value="Mo/tungstate-bd_C_term_dom"/>
</dbReference>
<keyword evidence="11" id="KW-0378">Hydrolase</keyword>
<keyword evidence="16" id="KW-0812">Transmembrane</keyword>
<dbReference type="SUPFAM" id="SSF55785">
    <property type="entry name" value="PYP-like sensor domain (PAS domain)"/>
    <property type="match status" value="2"/>
</dbReference>
<feature type="domain" description="Mop" evidence="21">
    <location>
        <begin position="5905"/>
        <end position="5971"/>
    </location>
</feature>
<feature type="region of interest" description="Disordered" evidence="15">
    <location>
        <begin position="2174"/>
        <end position="2231"/>
    </location>
</feature>
<gene>
    <name evidence="22" type="ORF">Tci_000415</name>
</gene>
<feature type="region of interest" description="Disordered" evidence="15">
    <location>
        <begin position="3450"/>
        <end position="3493"/>
    </location>
</feature>
<evidence type="ECO:0000256" key="5">
    <source>
        <dbReference type="ARBA" id="ARBA00022563"/>
    </source>
</evidence>
<dbReference type="Gene3D" id="3.40.50.2300">
    <property type="match status" value="2"/>
</dbReference>
<evidence type="ECO:0000256" key="1">
    <source>
        <dbReference type="ARBA" id="ARBA00000085"/>
    </source>
</evidence>
<dbReference type="InterPro" id="IPR000014">
    <property type="entry name" value="PAS"/>
</dbReference>
<feature type="compositionally biased region" description="Basic residues" evidence="15">
    <location>
        <begin position="2185"/>
        <end position="2202"/>
    </location>
</feature>
<reference evidence="22" key="1">
    <citation type="journal article" date="2019" name="Sci. Rep.">
        <title>Draft genome of Tanacetum cinerariifolium, the natural source of mosquito coil.</title>
        <authorList>
            <person name="Yamashiro T."/>
            <person name="Shiraishi A."/>
            <person name="Satake H."/>
            <person name="Nakayama K."/>
        </authorList>
    </citation>
    <scope>NUCLEOTIDE SEQUENCE</scope>
</reference>
<dbReference type="GO" id="GO:0005634">
    <property type="term" value="C:nucleus"/>
    <property type="evidence" value="ECO:0007669"/>
    <property type="project" value="UniProtKB-ARBA"/>
</dbReference>
<feature type="compositionally biased region" description="Low complexity" evidence="15">
    <location>
        <begin position="3957"/>
        <end position="3967"/>
    </location>
</feature>
<feature type="transmembrane region" description="Helical" evidence="16">
    <location>
        <begin position="2300"/>
        <end position="2323"/>
    </location>
</feature>
<feature type="compositionally biased region" description="Basic and acidic residues" evidence="15">
    <location>
        <begin position="3902"/>
        <end position="3920"/>
    </location>
</feature>
<feature type="domain" description="PAC" evidence="20">
    <location>
        <begin position="2821"/>
        <end position="2871"/>
    </location>
</feature>
<dbReference type="GO" id="GO:0005886">
    <property type="term" value="C:plasma membrane"/>
    <property type="evidence" value="ECO:0007669"/>
    <property type="project" value="TreeGrafter"/>
</dbReference>
<dbReference type="NCBIfam" id="TIGR00730">
    <property type="entry name" value="Rossman fold protein, TIGR00730 family"/>
    <property type="match status" value="1"/>
</dbReference>
<feature type="compositionally biased region" description="Low complexity" evidence="15">
    <location>
        <begin position="4703"/>
        <end position="4717"/>
    </location>
</feature>
<dbReference type="InterPro" id="IPR045865">
    <property type="entry name" value="ACT-like_dom_sf"/>
</dbReference>
<dbReference type="Pfam" id="PF00561">
    <property type="entry name" value="Abhydrolase_1"/>
    <property type="match status" value="1"/>
</dbReference>
<dbReference type="GO" id="GO:0006189">
    <property type="term" value="P:'de novo' IMP biosynthetic process"/>
    <property type="evidence" value="ECO:0007669"/>
    <property type="project" value="InterPro"/>
</dbReference>
<name>A0A699GFR4_TANCI</name>
<dbReference type="AntiFam" id="ANF00149">
    <property type="entry name" value="Shadow ORF (opposite cshA)"/>
</dbReference>
<dbReference type="CDD" id="cd04875">
    <property type="entry name" value="ACT_F4HF-DF"/>
    <property type="match status" value="1"/>
</dbReference>
<dbReference type="InterPro" id="IPR011991">
    <property type="entry name" value="ArsR-like_HTH"/>
</dbReference>
<dbReference type="EMBL" id="BKCJ010000006">
    <property type="protein sequence ID" value="GEU28437.1"/>
    <property type="molecule type" value="Genomic_DNA"/>
</dbReference>
<dbReference type="Pfam" id="PF13531">
    <property type="entry name" value="SBP_bac_11"/>
    <property type="match status" value="1"/>
</dbReference>
<comment type="catalytic activity">
    <reaction evidence="1">
        <text>ATP + protein L-histidine = ADP + protein N-phospho-L-histidine.</text>
        <dbReference type="EC" id="2.7.13.3"/>
    </reaction>
</comment>
<dbReference type="SMART" id="SM00387">
    <property type="entry name" value="HATPase_c"/>
    <property type="match status" value="1"/>
</dbReference>
<dbReference type="InterPro" id="IPR000073">
    <property type="entry name" value="AB_hydrolase_1"/>
</dbReference>
<dbReference type="Pfam" id="PF00072">
    <property type="entry name" value="Response_reg"/>
    <property type="match status" value="2"/>
</dbReference>
<dbReference type="SUPFAM" id="SSF55021">
    <property type="entry name" value="ACT-like"/>
    <property type="match status" value="1"/>
</dbReference>
<feature type="region of interest" description="Disordered" evidence="15">
    <location>
        <begin position="2017"/>
        <end position="2132"/>
    </location>
</feature>
<dbReference type="Gene3D" id="2.40.50.100">
    <property type="match status" value="2"/>
</dbReference>
<dbReference type="Gene3D" id="1.10.472.150">
    <property type="entry name" value="Glucose-regulated metallo-peptidase M90, N-terminal domain"/>
    <property type="match status" value="1"/>
</dbReference>
<dbReference type="Pfam" id="PF04754">
    <property type="entry name" value="Transposase_31"/>
    <property type="match status" value="1"/>
</dbReference>
<feature type="region of interest" description="Disordered" evidence="15">
    <location>
        <begin position="4839"/>
        <end position="4925"/>
    </location>
</feature>
<evidence type="ECO:0000256" key="9">
    <source>
        <dbReference type="ARBA" id="ARBA00022729"/>
    </source>
</evidence>
<feature type="compositionally biased region" description="Basic and acidic residues" evidence="15">
    <location>
        <begin position="498"/>
        <end position="514"/>
    </location>
</feature>
<feature type="compositionally biased region" description="Low complexity" evidence="15">
    <location>
        <begin position="3322"/>
        <end position="3333"/>
    </location>
</feature>
<dbReference type="GO" id="GO:0046872">
    <property type="term" value="F:metal ion binding"/>
    <property type="evidence" value="ECO:0007669"/>
    <property type="project" value="UniProtKB-KW"/>
</dbReference>
<comment type="caution">
    <text evidence="22">The sequence shown here is derived from an EMBL/GenBank/DDBJ whole genome shotgun (WGS) entry which is preliminary data.</text>
</comment>
<dbReference type="GO" id="GO:0008237">
    <property type="term" value="F:metallopeptidase activity"/>
    <property type="evidence" value="ECO:0007669"/>
    <property type="project" value="InterPro"/>
</dbReference>
<evidence type="ECO:0000256" key="7">
    <source>
        <dbReference type="ARBA" id="ARBA00022679"/>
    </source>
</evidence>
<evidence type="ECO:0000256" key="13">
    <source>
        <dbReference type="ARBA" id="ARBA00023170"/>
    </source>
</evidence>
<keyword evidence="7" id="KW-0808">Transferase</keyword>
<dbReference type="GO" id="GO:0000155">
    <property type="term" value="F:phosphorelay sensor kinase activity"/>
    <property type="evidence" value="ECO:0007669"/>
    <property type="project" value="InterPro"/>
</dbReference>
<dbReference type="SMART" id="SM00091">
    <property type="entry name" value="PAS"/>
    <property type="match status" value="2"/>
</dbReference>
<evidence type="ECO:0000256" key="15">
    <source>
        <dbReference type="SAM" id="MobiDB-lite"/>
    </source>
</evidence>
<evidence type="ECO:0000256" key="3">
    <source>
        <dbReference type="ARBA" id="ARBA00022505"/>
    </source>
</evidence>
<dbReference type="CDD" id="cd00130">
    <property type="entry name" value="PAS"/>
    <property type="match status" value="2"/>
</dbReference>
<dbReference type="SMART" id="SM00388">
    <property type="entry name" value="HisKA"/>
    <property type="match status" value="1"/>
</dbReference>
<dbReference type="GO" id="GO:0006730">
    <property type="term" value="P:one-carbon metabolic process"/>
    <property type="evidence" value="ECO:0007669"/>
    <property type="project" value="UniProtKB-KW"/>
</dbReference>
<keyword evidence="4" id="KW-0600">Photoreceptor protein</keyword>
<dbReference type="Gene3D" id="3.40.190.10">
    <property type="entry name" value="Periplasmic binding protein-like II"/>
    <property type="match status" value="2"/>
</dbReference>
<keyword evidence="5" id="KW-0554">One-carbon metabolism</keyword>
<dbReference type="InterPro" id="IPR024079">
    <property type="entry name" value="MetalloPept_cat_dom_sf"/>
</dbReference>
<dbReference type="Pfam" id="PF00126">
    <property type="entry name" value="HTH_1"/>
    <property type="match status" value="1"/>
</dbReference>
<dbReference type="InterPro" id="IPR036477">
    <property type="entry name" value="Formyl_transf_N_sf"/>
</dbReference>
<feature type="compositionally biased region" description="Low complexity" evidence="15">
    <location>
        <begin position="7002"/>
        <end position="7011"/>
    </location>
</feature>
<feature type="compositionally biased region" description="Low complexity" evidence="15">
    <location>
        <begin position="3754"/>
        <end position="3764"/>
    </location>
</feature>
<dbReference type="InterPro" id="IPR036388">
    <property type="entry name" value="WH-like_DNA-bd_sf"/>
</dbReference>
<dbReference type="SMART" id="SM00086">
    <property type="entry name" value="PAC"/>
    <property type="match status" value="2"/>
</dbReference>
<evidence type="ECO:0000256" key="16">
    <source>
        <dbReference type="SAM" id="Phobius"/>
    </source>
</evidence>
<dbReference type="CDD" id="cd00090">
    <property type="entry name" value="HTH_ARSR"/>
    <property type="match status" value="1"/>
</dbReference>
<dbReference type="InterPro" id="IPR001610">
    <property type="entry name" value="PAC"/>
</dbReference>
<dbReference type="FunFam" id="3.40.190.10:FF:000035">
    <property type="entry name" value="Molybdate ABC transporter substrate-binding protein"/>
    <property type="match status" value="1"/>
</dbReference>
<dbReference type="PROSITE" id="PS50110">
    <property type="entry name" value="RESPONSE_REGULATORY"/>
    <property type="match status" value="2"/>
</dbReference>
<evidence type="ECO:0000259" key="17">
    <source>
        <dbReference type="PROSITE" id="PS50109"/>
    </source>
</evidence>
<feature type="region of interest" description="Disordered" evidence="15">
    <location>
        <begin position="5525"/>
        <end position="5551"/>
    </location>
</feature>
<feature type="region of interest" description="Disordered" evidence="15">
    <location>
        <begin position="6988"/>
        <end position="7024"/>
    </location>
</feature>
<feature type="region of interest" description="Disordered" evidence="15">
    <location>
        <begin position="3702"/>
        <end position="3821"/>
    </location>
</feature>
<keyword evidence="8" id="KW-0479">Metal-binding</keyword>
<feature type="region of interest" description="Disordered" evidence="15">
    <location>
        <begin position="3951"/>
        <end position="4026"/>
    </location>
</feature>
<dbReference type="SUPFAM" id="SSF55874">
    <property type="entry name" value="ATPase domain of HSP90 chaperone/DNA topoisomerase II/histidine kinase"/>
    <property type="match status" value="1"/>
</dbReference>
<feature type="compositionally biased region" description="Basic residues" evidence="15">
    <location>
        <begin position="3334"/>
        <end position="3346"/>
    </location>
</feature>
<dbReference type="PROSITE" id="PS50109">
    <property type="entry name" value="HIS_KIN"/>
    <property type="match status" value="1"/>
</dbReference>
<dbReference type="NCBIfam" id="TIGR01256">
    <property type="entry name" value="modA"/>
    <property type="match status" value="1"/>
</dbReference>
<dbReference type="CDD" id="cd00082">
    <property type="entry name" value="HisKA"/>
    <property type="match status" value="1"/>
</dbReference>
<feature type="domain" description="Mop" evidence="21">
    <location>
        <begin position="5833"/>
        <end position="5899"/>
    </location>
</feature>
<keyword evidence="16" id="KW-1133">Transmembrane helix</keyword>
<keyword evidence="12" id="KW-0157">Chromophore</keyword>
<feature type="transmembrane region" description="Helical" evidence="16">
    <location>
        <begin position="182"/>
        <end position="202"/>
    </location>
</feature>
<accession>A0A699GFR4</accession>
<keyword evidence="9" id="KW-0732">Signal</keyword>
<evidence type="ECO:0000259" key="18">
    <source>
        <dbReference type="PROSITE" id="PS50110"/>
    </source>
</evidence>
<dbReference type="GO" id="GO:0009881">
    <property type="term" value="F:photoreceptor activity"/>
    <property type="evidence" value="ECO:0007669"/>
    <property type="project" value="UniProtKB-KW"/>
</dbReference>
<evidence type="ECO:0000256" key="11">
    <source>
        <dbReference type="ARBA" id="ARBA00022801"/>
    </source>
</evidence>
<dbReference type="SUPFAM" id="SSF53850">
    <property type="entry name" value="Periplasmic binding protein-like II"/>
    <property type="match status" value="1"/>
</dbReference>
<feature type="region of interest" description="Disordered" evidence="15">
    <location>
        <begin position="3872"/>
        <end position="3922"/>
    </location>
</feature>
<dbReference type="PANTHER" id="PTHR43047:SF64">
    <property type="entry name" value="HISTIDINE KINASE CONTAINING CHEY-HOMOLOGOUS RECEIVER DOMAIN AND PAS DOMAIN-RELATED"/>
    <property type="match status" value="1"/>
</dbReference>
<dbReference type="InterPro" id="IPR005116">
    <property type="entry name" value="Transp-assoc_OB_typ1"/>
</dbReference>
<dbReference type="InterPro" id="IPR003594">
    <property type="entry name" value="HATPase_dom"/>
</dbReference>
<dbReference type="Pfam" id="PF06167">
    <property type="entry name" value="Peptidase_M90"/>
    <property type="match status" value="1"/>
</dbReference>
<feature type="compositionally biased region" description="Basic residues" evidence="15">
    <location>
        <begin position="3450"/>
        <end position="3460"/>
    </location>
</feature>
<dbReference type="GO" id="GO:0015689">
    <property type="term" value="P:molybdate ion transport"/>
    <property type="evidence" value="ECO:0007669"/>
    <property type="project" value="InterPro"/>
</dbReference>
<feature type="region of interest" description="Disordered" evidence="15">
    <location>
        <begin position="5443"/>
        <end position="5501"/>
    </location>
</feature>
<dbReference type="Gene3D" id="3.30.70.260">
    <property type="match status" value="1"/>
</dbReference>
<dbReference type="PROSITE" id="PS50113">
    <property type="entry name" value="PAC"/>
    <property type="match status" value="1"/>
</dbReference>
<feature type="compositionally biased region" description="Basic residues" evidence="15">
    <location>
        <begin position="2025"/>
        <end position="2039"/>
    </location>
</feature>
<evidence type="ECO:0000256" key="10">
    <source>
        <dbReference type="ARBA" id="ARBA00022777"/>
    </source>
</evidence>
<feature type="compositionally biased region" description="Basic residues" evidence="15">
    <location>
        <begin position="5462"/>
        <end position="5473"/>
    </location>
</feature>
<dbReference type="GO" id="GO:0009927">
    <property type="term" value="F:histidine phosphotransfer kinase activity"/>
    <property type="evidence" value="ECO:0007669"/>
    <property type="project" value="TreeGrafter"/>
</dbReference>
<dbReference type="SUPFAM" id="SSF52172">
    <property type="entry name" value="CheY-like"/>
    <property type="match status" value="2"/>
</dbReference>
<dbReference type="Gene3D" id="3.30.565.10">
    <property type="entry name" value="Histidine kinase-like ATPase, C-terminal domain"/>
    <property type="match status" value="1"/>
</dbReference>
<dbReference type="PANTHER" id="PTHR43047">
    <property type="entry name" value="TWO-COMPONENT HISTIDINE PROTEIN KINASE"/>
    <property type="match status" value="1"/>
</dbReference>
<feature type="compositionally biased region" description="Basic residues" evidence="15">
    <location>
        <begin position="2073"/>
        <end position="2102"/>
    </location>
</feature>
<dbReference type="EC" id="2.7.13.3" evidence="2"/>
<dbReference type="GO" id="GO:0009691">
    <property type="term" value="P:cytokinin biosynthetic process"/>
    <property type="evidence" value="ECO:0007669"/>
    <property type="project" value="InterPro"/>
</dbReference>
<dbReference type="SUPFAM" id="SSF53328">
    <property type="entry name" value="Formyltransferase"/>
    <property type="match status" value="1"/>
</dbReference>
<feature type="region of interest" description="Disordered" evidence="15">
    <location>
        <begin position="4145"/>
        <end position="4171"/>
    </location>
</feature>
<keyword evidence="3" id="KW-0500">Molybdenum</keyword>
<dbReference type="Gene3D" id="1.10.10.10">
    <property type="entry name" value="Winged helix-like DNA-binding domain superfamily/Winged helix DNA-binding domain"/>
    <property type="match status" value="1"/>
</dbReference>
<dbReference type="CDD" id="cd20169">
    <property type="entry name" value="Peptidase_M90_mtfA"/>
    <property type="match status" value="1"/>
</dbReference>
<dbReference type="GO" id="GO:0043168">
    <property type="term" value="F:anion binding"/>
    <property type="evidence" value="ECO:0007669"/>
    <property type="project" value="UniProtKB-ARBA"/>
</dbReference>
<feature type="domain" description="Histidine kinase" evidence="17">
    <location>
        <begin position="2889"/>
        <end position="3106"/>
    </location>
</feature>
<dbReference type="PROSITE" id="PS51866">
    <property type="entry name" value="MOP"/>
    <property type="match status" value="2"/>
</dbReference>
<dbReference type="SUPFAM" id="SSF46785">
    <property type="entry name" value="Winged helix' DNA-binding domain"/>
    <property type="match status" value="1"/>
</dbReference>
<feature type="region of interest" description="Disordered" evidence="15">
    <location>
        <begin position="4065"/>
        <end position="4118"/>
    </location>
</feature>
<dbReference type="InterPro" id="IPR005950">
    <property type="entry name" value="ModA"/>
</dbReference>
<dbReference type="InterPro" id="IPR006842">
    <property type="entry name" value="Transposase_31"/>
</dbReference>
<proteinExistence type="predicted"/>
<feature type="compositionally biased region" description="Basic and acidic residues" evidence="15">
    <location>
        <begin position="4347"/>
        <end position="4361"/>
    </location>
</feature>
<dbReference type="SUPFAM" id="SSF55486">
    <property type="entry name" value="Metalloproteases ('zincins'), catalytic domain"/>
    <property type="match status" value="1"/>
</dbReference>
<dbReference type="Gene3D" id="3.40.50.450">
    <property type="match status" value="1"/>
</dbReference>
<dbReference type="InterPro" id="IPR005269">
    <property type="entry name" value="LOG"/>
</dbReference>
<dbReference type="GO" id="GO:0005829">
    <property type="term" value="C:cytosol"/>
    <property type="evidence" value="ECO:0007669"/>
    <property type="project" value="UniProtKB-ARBA"/>
</dbReference>
<dbReference type="Gene3D" id="3.40.50.1820">
    <property type="entry name" value="alpha/beta hydrolase"/>
    <property type="match status" value="1"/>
</dbReference>
<feature type="domain" description="Response regulatory" evidence="18">
    <location>
        <begin position="3087"/>
        <end position="3203"/>
    </location>
</feature>
<feature type="compositionally biased region" description="Basic residues" evidence="15">
    <location>
        <begin position="3807"/>
        <end position="3821"/>
    </location>
</feature>
<dbReference type="InterPro" id="IPR029058">
    <property type="entry name" value="AB_hydrolase_fold"/>
</dbReference>
<feature type="region of interest" description="Disordered" evidence="15">
    <location>
        <begin position="4587"/>
        <end position="4658"/>
    </location>
</feature>
<dbReference type="InterPro" id="IPR031100">
    <property type="entry name" value="LOG_fam"/>
</dbReference>
<feature type="region of interest" description="Disordered" evidence="15">
    <location>
        <begin position="1688"/>
        <end position="1716"/>
    </location>
</feature>
<feature type="region of interest" description="Disordered" evidence="15">
    <location>
        <begin position="3293"/>
        <end position="3413"/>
    </location>
</feature>
<feature type="compositionally biased region" description="Low complexity" evidence="15">
    <location>
        <begin position="1055"/>
        <end position="1074"/>
    </location>
</feature>
<feature type="compositionally biased region" description="Basic and acidic residues" evidence="15">
    <location>
        <begin position="3461"/>
        <end position="3479"/>
    </location>
</feature>
<dbReference type="Gene3D" id="1.10.287.130">
    <property type="match status" value="1"/>
</dbReference>
<feature type="compositionally biased region" description="Basic residues" evidence="15">
    <location>
        <begin position="4399"/>
        <end position="4423"/>
    </location>
</feature>
<evidence type="ECO:0000256" key="8">
    <source>
        <dbReference type="ARBA" id="ARBA00022723"/>
    </source>
</evidence>
<feature type="region of interest" description="Disordered" evidence="15">
    <location>
        <begin position="564"/>
        <end position="583"/>
    </location>
</feature>
<dbReference type="InterPro" id="IPR003661">
    <property type="entry name" value="HisK_dim/P_dom"/>
</dbReference>
<dbReference type="Gene3D" id="3.40.390.10">
    <property type="entry name" value="Collagenase (Catalytic Domain)"/>
    <property type="match status" value="1"/>
</dbReference>
<keyword evidence="13" id="KW-0675">Receptor</keyword>
<feature type="region of interest" description="Disordered" evidence="15">
    <location>
        <begin position="4309"/>
        <end position="4431"/>
    </location>
</feature>
<dbReference type="SUPFAM" id="SSF53474">
    <property type="entry name" value="alpha/beta-Hydrolases"/>
    <property type="match status" value="1"/>
</dbReference>
<evidence type="ECO:0000259" key="19">
    <source>
        <dbReference type="PROSITE" id="PS50112"/>
    </source>
</evidence>
<dbReference type="PROSITE" id="PS50112">
    <property type="entry name" value="PAS"/>
    <property type="match status" value="2"/>
</dbReference>
<feature type="compositionally biased region" description="Basic residues" evidence="15">
    <location>
        <begin position="4597"/>
        <end position="4610"/>
    </location>
</feature>
<feature type="region of interest" description="Disordered" evidence="15">
    <location>
        <begin position="3584"/>
        <end position="3608"/>
    </location>
</feature>
<evidence type="ECO:0000256" key="2">
    <source>
        <dbReference type="ARBA" id="ARBA00012438"/>
    </source>
</evidence>
<dbReference type="InterPro" id="IPR004810">
    <property type="entry name" value="PurU"/>
</dbReference>
<feature type="modified residue" description="4-aspartylphosphate" evidence="14">
    <location>
        <position position="3266"/>
    </location>
</feature>
<feature type="region of interest" description="Disordered" evidence="15">
    <location>
        <begin position="6356"/>
        <end position="6495"/>
    </location>
</feature>
<dbReference type="InterPro" id="IPR001789">
    <property type="entry name" value="Sig_transdc_resp-reg_receiver"/>
</dbReference>
<dbReference type="SUPFAM" id="SSF50331">
    <property type="entry name" value="MOP-like"/>
    <property type="match status" value="2"/>
</dbReference>
<evidence type="ECO:0000259" key="21">
    <source>
        <dbReference type="PROSITE" id="PS51866"/>
    </source>
</evidence>